<organism evidence="2 3">
    <name type="scientific">Nocardioides anomalus</name>
    <dbReference type="NCBI Taxonomy" id="2712223"/>
    <lineage>
        <taxon>Bacteria</taxon>
        <taxon>Bacillati</taxon>
        <taxon>Actinomycetota</taxon>
        <taxon>Actinomycetes</taxon>
        <taxon>Propionibacteriales</taxon>
        <taxon>Nocardioidaceae</taxon>
        <taxon>Nocardioides</taxon>
    </lineage>
</organism>
<keyword evidence="3" id="KW-1185">Reference proteome</keyword>
<dbReference type="EMBL" id="CP049257">
    <property type="protein sequence ID" value="QIG42084.1"/>
    <property type="molecule type" value="Genomic_DNA"/>
</dbReference>
<reference evidence="2 3" key="1">
    <citation type="submission" date="2020-02" db="EMBL/GenBank/DDBJ databases">
        <title>Full genome sequence of Nocardioides sp. R-3366.</title>
        <authorList>
            <person name="Im W.-T."/>
        </authorList>
    </citation>
    <scope>NUCLEOTIDE SEQUENCE [LARGE SCALE GENOMIC DNA]</scope>
    <source>
        <strain evidence="2 3">R-3366</strain>
    </source>
</reference>
<evidence type="ECO:0000313" key="2">
    <source>
        <dbReference type="EMBL" id="QIG42084.1"/>
    </source>
</evidence>
<dbReference type="KEGG" id="nano:G5V58_04240"/>
<proteinExistence type="predicted"/>
<protein>
    <submittedName>
        <fullName evidence="2">Uncharacterized protein</fullName>
    </submittedName>
</protein>
<gene>
    <name evidence="2" type="ORF">G5V58_04240</name>
</gene>
<dbReference type="Proteomes" id="UP000502996">
    <property type="component" value="Chromosome"/>
</dbReference>
<sequence>MSWIGKLTDALRRDRTMRERGEADAPTDPAHGTRPTGGGKEEYVGRGGADETGTGGQDVPDDQGAGRDA</sequence>
<evidence type="ECO:0000256" key="1">
    <source>
        <dbReference type="SAM" id="MobiDB-lite"/>
    </source>
</evidence>
<accession>A0A6G6WA24</accession>
<dbReference type="AlphaFoldDB" id="A0A6G6WA24"/>
<feature type="region of interest" description="Disordered" evidence="1">
    <location>
        <begin position="1"/>
        <end position="69"/>
    </location>
</feature>
<feature type="compositionally biased region" description="Basic and acidic residues" evidence="1">
    <location>
        <begin position="9"/>
        <end position="23"/>
    </location>
</feature>
<dbReference type="RefSeq" id="WP_165229045.1">
    <property type="nucleotide sequence ID" value="NZ_CP049257.1"/>
</dbReference>
<evidence type="ECO:0000313" key="3">
    <source>
        <dbReference type="Proteomes" id="UP000502996"/>
    </source>
</evidence>
<name>A0A6G6WA24_9ACTN</name>